<evidence type="ECO:0000313" key="2">
    <source>
        <dbReference type="EMBL" id="SUS03358.1"/>
    </source>
</evidence>
<feature type="region of interest" description="Disordered" evidence="1">
    <location>
        <begin position="52"/>
        <end position="75"/>
    </location>
</feature>
<dbReference type="AlphaFoldDB" id="A0A380T9N2"/>
<reference evidence="2" key="1">
    <citation type="submission" date="2018-07" db="EMBL/GenBank/DDBJ databases">
        <authorList>
            <person name="Quirk P.G."/>
            <person name="Krulwich T.A."/>
        </authorList>
    </citation>
    <scope>NUCLEOTIDE SEQUENCE</scope>
</reference>
<evidence type="ECO:0000256" key="1">
    <source>
        <dbReference type="SAM" id="MobiDB-lite"/>
    </source>
</evidence>
<dbReference type="EMBL" id="UIDG01000001">
    <property type="protein sequence ID" value="SUS03358.1"/>
    <property type="molecule type" value="Genomic_DNA"/>
</dbReference>
<dbReference type="Pfam" id="PF10116">
    <property type="entry name" value="Host_attach"/>
    <property type="match status" value="1"/>
</dbReference>
<name>A0A380T9N2_9ZZZZ</name>
<evidence type="ECO:0008006" key="3">
    <source>
        <dbReference type="Google" id="ProtNLM"/>
    </source>
</evidence>
<dbReference type="InterPro" id="IPR019291">
    <property type="entry name" value="Host_attachment_protein"/>
</dbReference>
<sequence>MKFRCKDEGKNMLTGPELVLVADGASARFFERATPNSRLMDLPVHHLEIGRHHAHRDHGDSGQAADRRQTSHKAREQAFIETVGERLNEVASDKRFRHLVICAPHKALGLLREKLGVALREKLTLSLSKDLSKEALADLDARLRELRV</sequence>
<protein>
    <recommendedName>
        <fullName evidence="3">Host attachment protein</fullName>
    </recommendedName>
</protein>
<proteinExistence type="predicted"/>
<organism evidence="2">
    <name type="scientific">metagenome</name>
    <dbReference type="NCBI Taxonomy" id="256318"/>
    <lineage>
        <taxon>unclassified sequences</taxon>
        <taxon>metagenomes</taxon>
    </lineage>
</organism>
<accession>A0A380T9N2</accession>
<gene>
    <name evidence="2" type="ORF">DF3PB_10110</name>
</gene>